<sequence length="549" mass="61046">MASLTLSDLHHLIESNGGGARTFKARAIESGLDKIPLFDASSSNLNHGLVRFRGMVQDNGFAPQIYLANVNVINKETGETVQTVNCHFADRMPLLAETDSKWIMDEDRNDLMFGKYAQKTPICCSGLPGQTEWMSENVGIEDKLRNMHVEDSETPNIHVHRKTNEPRDLQLGQIVDFVGFVEVFKTTPEEKNDNAMDSSDFDYLIQDELEPFANLPIIHVVFYEQVSPLDHPLKNLSVDFASARAMTLEYLLPHVFGDNLAAEYLLVHLITKMRARQDGIQTGNFPLNLHNIATASASGSISDASRVAPGVFVSQEHWKEMHPNASANELAVHGLVSGELQVPDRTYVVIDEVTMDSGILKEQGVINVRHLNDIISFGELPFAIGNGSDSPDHSVGKIPVDFSILVLSQAKCMFDIQCILPIQSVSDYNVPSVASTTNKPSEEAMNRMRAYIGAVTRHEDYSISEEMNELLTSFFISQRKETSEKSLPLYTQEAFMLRMEIARTLTLLNGEQTLTLEAWNKSGEMEAERLRRRAVSTSSKQAADGAVGR</sequence>
<evidence type="ECO:0000256" key="2">
    <source>
        <dbReference type="ARBA" id="ARBA00023242"/>
    </source>
</evidence>
<protein>
    <recommendedName>
        <fullName evidence="5">Mini-chromosome maintenance complex-binding protein</fullName>
    </recommendedName>
</protein>
<dbReference type="GO" id="GO:0003682">
    <property type="term" value="F:chromatin binding"/>
    <property type="evidence" value="ECO:0007669"/>
    <property type="project" value="TreeGrafter"/>
</dbReference>
<accession>A0A1Y2C4R1</accession>
<dbReference type="InterPro" id="IPR019140">
    <property type="entry name" value="MCM_complex-bd"/>
</dbReference>
<evidence type="ECO:0000256" key="1">
    <source>
        <dbReference type="ARBA" id="ARBA00004123"/>
    </source>
</evidence>
<dbReference type="PANTHER" id="PTHR13489:SF0">
    <property type="entry name" value="MINI-CHROMOSOME MAINTENANCE COMPLEX-BINDING PROTEIN"/>
    <property type="match status" value="1"/>
</dbReference>
<reference evidence="3 4" key="1">
    <citation type="submission" date="2016-07" db="EMBL/GenBank/DDBJ databases">
        <title>Pervasive Adenine N6-methylation of Active Genes in Fungi.</title>
        <authorList>
            <consortium name="DOE Joint Genome Institute"/>
            <person name="Mondo S.J."/>
            <person name="Dannebaum R.O."/>
            <person name="Kuo R.C."/>
            <person name="Labutti K."/>
            <person name="Haridas S."/>
            <person name="Kuo A."/>
            <person name="Salamov A."/>
            <person name="Ahrendt S.R."/>
            <person name="Lipzen A."/>
            <person name="Sullivan W."/>
            <person name="Andreopoulos W.B."/>
            <person name="Clum A."/>
            <person name="Lindquist E."/>
            <person name="Daum C."/>
            <person name="Ramamoorthy G.K."/>
            <person name="Gryganskyi A."/>
            <person name="Culley D."/>
            <person name="Magnuson J.K."/>
            <person name="James T.Y."/>
            <person name="O'Malley M.A."/>
            <person name="Stajich J.E."/>
            <person name="Spatafora J.W."/>
            <person name="Visel A."/>
            <person name="Grigoriev I.V."/>
        </authorList>
    </citation>
    <scope>NUCLEOTIDE SEQUENCE [LARGE SCALE GENOMIC DNA]</scope>
    <source>
        <strain evidence="3 4">JEL800</strain>
    </source>
</reference>
<dbReference type="STRING" id="329046.A0A1Y2C4R1"/>
<comment type="subcellular location">
    <subcellularLocation>
        <location evidence="1">Nucleus</location>
    </subcellularLocation>
</comment>
<keyword evidence="4" id="KW-1185">Reference proteome</keyword>
<name>A0A1Y2C4R1_9FUNG</name>
<dbReference type="Pfam" id="PF09739">
    <property type="entry name" value="MCM_bind"/>
    <property type="match status" value="1"/>
</dbReference>
<evidence type="ECO:0000313" key="3">
    <source>
        <dbReference type="EMBL" id="ORY42022.1"/>
    </source>
</evidence>
<comment type="caution">
    <text evidence="3">The sequence shown here is derived from an EMBL/GenBank/DDBJ whole genome shotgun (WGS) entry which is preliminary data.</text>
</comment>
<dbReference type="AlphaFoldDB" id="A0A1Y2C4R1"/>
<dbReference type="EMBL" id="MCGO01000030">
    <property type="protein sequence ID" value="ORY42022.1"/>
    <property type="molecule type" value="Genomic_DNA"/>
</dbReference>
<evidence type="ECO:0008006" key="5">
    <source>
        <dbReference type="Google" id="ProtNLM"/>
    </source>
</evidence>
<proteinExistence type="predicted"/>
<keyword evidence="2" id="KW-0539">Nucleus</keyword>
<dbReference type="GO" id="GO:0005634">
    <property type="term" value="C:nucleus"/>
    <property type="evidence" value="ECO:0007669"/>
    <property type="project" value="UniProtKB-SubCell"/>
</dbReference>
<dbReference type="Proteomes" id="UP000193642">
    <property type="component" value="Unassembled WGS sequence"/>
</dbReference>
<dbReference type="GO" id="GO:0006261">
    <property type="term" value="P:DNA-templated DNA replication"/>
    <property type="evidence" value="ECO:0007669"/>
    <property type="project" value="TreeGrafter"/>
</dbReference>
<dbReference type="PANTHER" id="PTHR13489">
    <property type="entry name" value="MINI-CHROMOSOME MAINTENANCE COMPLEX-BINDING PROTEIN"/>
    <property type="match status" value="1"/>
</dbReference>
<dbReference type="OrthoDB" id="329666at2759"/>
<organism evidence="3 4">
    <name type="scientific">Rhizoclosmatium globosum</name>
    <dbReference type="NCBI Taxonomy" id="329046"/>
    <lineage>
        <taxon>Eukaryota</taxon>
        <taxon>Fungi</taxon>
        <taxon>Fungi incertae sedis</taxon>
        <taxon>Chytridiomycota</taxon>
        <taxon>Chytridiomycota incertae sedis</taxon>
        <taxon>Chytridiomycetes</taxon>
        <taxon>Chytridiales</taxon>
        <taxon>Chytriomycetaceae</taxon>
        <taxon>Rhizoclosmatium</taxon>
    </lineage>
</organism>
<evidence type="ECO:0000313" key="4">
    <source>
        <dbReference type="Proteomes" id="UP000193642"/>
    </source>
</evidence>
<gene>
    <name evidence="3" type="ORF">BCR33DRAFT_786731</name>
</gene>